<organism evidence="2 3">
    <name type="scientific">Phaeospirillum tilakii</name>
    <dbReference type="NCBI Taxonomy" id="741673"/>
    <lineage>
        <taxon>Bacteria</taxon>
        <taxon>Pseudomonadati</taxon>
        <taxon>Pseudomonadota</taxon>
        <taxon>Alphaproteobacteria</taxon>
        <taxon>Rhodospirillales</taxon>
        <taxon>Rhodospirillaceae</taxon>
        <taxon>Phaeospirillum</taxon>
    </lineage>
</organism>
<reference evidence="3" key="1">
    <citation type="journal article" date="2019" name="Int. J. Syst. Evol. Microbiol.">
        <title>The Global Catalogue of Microorganisms (GCM) 10K type strain sequencing project: providing services to taxonomists for standard genome sequencing and annotation.</title>
        <authorList>
            <consortium name="The Broad Institute Genomics Platform"/>
            <consortium name="The Broad Institute Genome Sequencing Center for Infectious Disease"/>
            <person name="Wu L."/>
            <person name="Ma J."/>
        </authorList>
    </citation>
    <scope>NUCLEOTIDE SEQUENCE [LARGE SCALE GENOMIC DNA]</scope>
    <source>
        <strain evidence="3">KCTC 15012</strain>
    </source>
</reference>
<evidence type="ECO:0000313" key="2">
    <source>
        <dbReference type="EMBL" id="MFD2235660.1"/>
    </source>
</evidence>
<sequence length="67" mass="6888">AAPPLARWLDRARPAPEAAAPLLQLSLPPPAPAEPPPNLPPPDPPPPAEPVAAPAPPPPDREGNRPE</sequence>
<evidence type="ECO:0000313" key="3">
    <source>
        <dbReference type="Proteomes" id="UP001597296"/>
    </source>
</evidence>
<feature type="region of interest" description="Disordered" evidence="1">
    <location>
        <begin position="1"/>
        <end position="67"/>
    </location>
</feature>
<accession>A0ABW5CHR5</accession>
<keyword evidence="3" id="KW-1185">Reference proteome</keyword>
<dbReference type="RefSeq" id="WP_377319042.1">
    <property type="nucleotide sequence ID" value="NZ_JBHUIY010000061.1"/>
</dbReference>
<name>A0ABW5CHR5_9PROT</name>
<evidence type="ECO:0000256" key="1">
    <source>
        <dbReference type="SAM" id="MobiDB-lite"/>
    </source>
</evidence>
<feature type="compositionally biased region" description="Pro residues" evidence="1">
    <location>
        <begin position="27"/>
        <end position="58"/>
    </location>
</feature>
<dbReference type="Proteomes" id="UP001597296">
    <property type="component" value="Unassembled WGS sequence"/>
</dbReference>
<feature type="compositionally biased region" description="Low complexity" evidence="1">
    <location>
        <begin position="15"/>
        <end position="26"/>
    </location>
</feature>
<comment type="caution">
    <text evidence="2">The sequence shown here is derived from an EMBL/GenBank/DDBJ whole genome shotgun (WGS) entry which is preliminary data.</text>
</comment>
<dbReference type="EMBL" id="JBHUIY010000061">
    <property type="protein sequence ID" value="MFD2235660.1"/>
    <property type="molecule type" value="Genomic_DNA"/>
</dbReference>
<gene>
    <name evidence="2" type="ORF">ACFSNB_17820</name>
</gene>
<feature type="non-terminal residue" evidence="2">
    <location>
        <position position="1"/>
    </location>
</feature>
<proteinExistence type="predicted"/>
<protein>
    <submittedName>
        <fullName evidence="2">Uncharacterized protein</fullName>
    </submittedName>
</protein>